<dbReference type="PANTHER" id="PTHR43393:SF2">
    <property type="entry name" value="CYTOKININ RIBOSIDE 5'-MONOPHOSPHATE PHOSPHORIBOHYDROLASE"/>
    <property type="match status" value="1"/>
</dbReference>
<accession>A0A7T0G350</accession>
<dbReference type="InterPro" id="IPR052341">
    <property type="entry name" value="LOG_family_nucleotidases"/>
</dbReference>
<dbReference type="AlphaFoldDB" id="A0A7T0G350"/>
<dbReference type="SUPFAM" id="SSF102405">
    <property type="entry name" value="MCP/YpsA-like"/>
    <property type="match status" value="1"/>
</dbReference>
<evidence type="ECO:0000313" key="5">
    <source>
        <dbReference type="Proteomes" id="UP000594464"/>
    </source>
</evidence>
<gene>
    <name evidence="4" type="ORF">G3M78_06330</name>
</gene>
<evidence type="ECO:0000313" key="4">
    <source>
        <dbReference type="EMBL" id="QPJ65025.1"/>
    </source>
</evidence>
<dbReference type="PANTHER" id="PTHR43393">
    <property type="entry name" value="CYTOKININ RIBOSIDE 5'-MONOPHOSPHATE PHOSPHORIBOHYDROLASE"/>
    <property type="match status" value="1"/>
</dbReference>
<organism evidence="4 5">
    <name type="scientific">Candidatus Nitrohelix vancouverensis</name>
    <dbReference type="NCBI Taxonomy" id="2705534"/>
    <lineage>
        <taxon>Bacteria</taxon>
        <taxon>Pseudomonadati</taxon>
        <taxon>Nitrospinota/Tectimicrobiota group</taxon>
        <taxon>Nitrospinota</taxon>
        <taxon>Nitrospinia</taxon>
        <taxon>Nitrospinales</taxon>
        <taxon>Nitrospinaceae</taxon>
        <taxon>Candidatus Nitrohelix</taxon>
    </lineage>
</organism>
<dbReference type="InterPro" id="IPR031100">
    <property type="entry name" value="LOG_fam"/>
</dbReference>
<dbReference type="NCBIfam" id="TIGR00730">
    <property type="entry name" value="Rossman fold protein, TIGR00730 family"/>
    <property type="match status" value="1"/>
</dbReference>
<proteinExistence type="predicted"/>
<dbReference type="EC" id="3.2.2.4" evidence="2"/>
<dbReference type="EMBL" id="CP048620">
    <property type="protein sequence ID" value="QPJ65025.1"/>
    <property type="molecule type" value="Genomic_DNA"/>
</dbReference>
<name>A0A7T0G350_9BACT</name>
<dbReference type="Proteomes" id="UP000594464">
    <property type="component" value="Chromosome"/>
</dbReference>
<protein>
    <recommendedName>
        <fullName evidence="3">AMP nucleosidase</fullName>
        <ecNumber evidence="2">3.2.2.4</ecNumber>
    </recommendedName>
    <alternativeName>
        <fullName evidence="3">AMP nucleosidase</fullName>
    </alternativeName>
</protein>
<dbReference type="InterPro" id="IPR005269">
    <property type="entry name" value="LOG"/>
</dbReference>
<comment type="catalytic activity">
    <reaction evidence="1">
        <text>AMP + H2O = D-ribose 5-phosphate + adenine</text>
        <dbReference type="Rhea" id="RHEA:20129"/>
        <dbReference type="ChEBI" id="CHEBI:15377"/>
        <dbReference type="ChEBI" id="CHEBI:16708"/>
        <dbReference type="ChEBI" id="CHEBI:78346"/>
        <dbReference type="ChEBI" id="CHEBI:456215"/>
        <dbReference type="EC" id="3.2.2.4"/>
    </reaction>
</comment>
<dbReference type="GO" id="GO:0005829">
    <property type="term" value="C:cytosol"/>
    <property type="evidence" value="ECO:0007669"/>
    <property type="project" value="TreeGrafter"/>
</dbReference>
<evidence type="ECO:0000256" key="3">
    <source>
        <dbReference type="ARBA" id="ARBA00031983"/>
    </source>
</evidence>
<dbReference type="KEGG" id="nva:G3M78_06330"/>
<evidence type="ECO:0000256" key="1">
    <source>
        <dbReference type="ARBA" id="ARBA00000274"/>
    </source>
</evidence>
<evidence type="ECO:0000256" key="2">
    <source>
        <dbReference type="ARBA" id="ARBA00011985"/>
    </source>
</evidence>
<dbReference type="Pfam" id="PF03641">
    <property type="entry name" value="Lysine_decarbox"/>
    <property type="match status" value="1"/>
</dbReference>
<reference evidence="5" key="1">
    <citation type="submission" date="2020-02" db="EMBL/GenBank/DDBJ databases">
        <title>Genomic and physiological characterization of two novel Nitrospinaceae genera.</title>
        <authorList>
            <person name="Mueller A.J."/>
            <person name="Jung M.-Y."/>
            <person name="Strachan C.R."/>
            <person name="Herbold C.W."/>
            <person name="Kirkegaard R.H."/>
            <person name="Daims H."/>
        </authorList>
    </citation>
    <scope>NUCLEOTIDE SEQUENCE [LARGE SCALE GENOMIC DNA]</scope>
</reference>
<dbReference type="Gene3D" id="3.40.50.450">
    <property type="match status" value="1"/>
</dbReference>
<dbReference type="GO" id="GO:0009691">
    <property type="term" value="P:cytokinin biosynthetic process"/>
    <property type="evidence" value="ECO:0007669"/>
    <property type="project" value="InterPro"/>
</dbReference>
<sequence>MPPINDKFDPEKANQLIDELVALVGNHRCKEWLRQIISTVVKMGAEHDDRGDYKLMNTTVKELRRAFRIFIPYRETRKVSVFGSSRTPETDPAYHLAKAFAQKITSQGYMVVSGGGPGIMAAANEGAGRERSFGINIKLPFEQSANRFICDDVKSIHFKYFFTRKLFFIKESSATVVFPGGFGTLDEGFESLTLLQTGKCLPRPIILVEPEGGSYWSHWLNAIELSLSATGFISTNDSKLIRVTHSADEAAQMICDFYHVYHSLRYLHKQTLLKFTAPLPQNLIQYLNDTYSDLLSSGSIASADPFPEEIENDEDTELFRLVFHFDKISFGRLVEMIWDINAKMK</sequence>
<dbReference type="GO" id="GO:0008714">
    <property type="term" value="F:AMP nucleosidase activity"/>
    <property type="evidence" value="ECO:0007669"/>
    <property type="project" value="UniProtKB-EC"/>
</dbReference>